<organism evidence="2 3">
    <name type="scientific">Chitinophaga oryziterrae</name>
    <dbReference type="NCBI Taxonomy" id="1031224"/>
    <lineage>
        <taxon>Bacteria</taxon>
        <taxon>Pseudomonadati</taxon>
        <taxon>Bacteroidota</taxon>
        <taxon>Chitinophagia</taxon>
        <taxon>Chitinophagales</taxon>
        <taxon>Chitinophagaceae</taxon>
        <taxon>Chitinophaga</taxon>
    </lineage>
</organism>
<gene>
    <name evidence="2" type="ORF">GO495_17600</name>
</gene>
<evidence type="ECO:0000313" key="3">
    <source>
        <dbReference type="Proteomes" id="UP000468388"/>
    </source>
</evidence>
<dbReference type="AlphaFoldDB" id="A0A6N8JE61"/>
<accession>A0A6N8JE61</accession>
<dbReference type="InterPro" id="IPR027417">
    <property type="entry name" value="P-loop_NTPase"/>
</dbReference>
<dbReference type="Gene3D" id="3.40.50.300">
    <property type="entry name" value="P-loop containing nucleotide triphosphate hydrolases"/>
    <property type="match status" value="2"/>
</dbReference>
<dbReference type="Pfam" id="PF13604">
    <property type="entry name" value="AAA_30"/>
    <property type="match status" value="1"/>
</dbReference>
<dbReference type="EMBL" id="WRXO01000005">
    <property type="protein sequence ID" value="MVT42412.1"/>
    <property type="molecule type" value="Genomic_DNA"/>
</dbReference>
<dbReference type="CDD" id="cd18809">
    <property type="entry name" value="SF1_C_RecD"/>
    <property type="match status" value="1"/>
</dbReference>
<dbReference type="SMART" id="SM00382">
    <property type="entry name" value="AAA"/>
    <property type="match status" value="1"/>
</dbReference>
<feature type="domain" description="AAA+ ATPase" evidence="1">
    <location>
        <begin position="425"/>
        <end position="552"/>
    </location>
</feature>
<dbReference type="SUPFAM" id="SSF52540">
    <property type="entry name" value="P-loop containing nucleoside triphosphate hydrolases"/>
    <property type="match status" value="2"/>
</dbReference>
<evidence type="ECO:0000259" key="1">
    <source>
        <dbReference type="SMART" id="SM00382"/>
    </source>
</evidence>
<comment type="caution">
    <text evidence="2">The sequence shown here is derived from an EMBL/GenBank/DDBJ whole genome shotgun (WGS) entry which is preliminary data.</text>
</comment>
<dbReference type="SUPFAM" id="SSF55464">
    <property type="entry name" value="Origin of replication-binding domain, RBD-like"/>
    <property type="match status" value="1"/>
</dbReference>
<name>A0A6N8JE61_9BACT</name>
<dbReference type="InterPro" id="IPR014862">
    <property type="entry name" value="TrwC"/>
</dbReference>
<reference evidence="2 3" key="1">
    <citation type="submission" date="2019-12" db="EMBL/GenBank/DDBJ databases">
        <title>The draft genomic sequence of strain Chitinophaga oryziterrae JCM 16595.</title>
        <authorList>
            <person name="Zhang X."/>
        </authorList>
    </citation>
    <scope>NUCLEOTIDE SEQUENCE [LARGE SCALE GENOMIC DNA]</scope>
    <source>
        <strain evidence="2 3">JCM 16595</strain>
    </source>
</reference>
<dbReference type="InterPro" id="IPR003593">
    <property type="entry name" value="AAA+_ATPase"/>
</dbReference>
<proteinExistence type="predicted"/>
<evidence type="ECO:0000313" key="2">
    <source>
        <dbReference type="EMBL" id="MVT42412.1"/>
    </source>
</evidence>
<dbReference type="NCBIfam" id="NF041492">
    <property type="entry name" value="MobF"/>
    <property type="match status" value="1"/>
</dbReference>
<dbReference type="Proteomes" id="UP000468388">
    <property type="component" value="Unassembled WGS sequence"/>
</dbReference>
<sequence>MIRMVQSTAPDQAKAYFADSLSQADYFINDQELAGRFAGKLAARIGLNEKVSKEAFFAMCENKNPITGKNLTPYTKENRRVGYDINFHCPKSLSVIHALSKDDHILEAFEASVAETMHDIEADVQGRVRKDGIYQDRQTGELAWASFTHLTARPVDGPPDPHLHAHCFVFNATWDDVEKQFKAGQFGQIKTDMPYYQSRFHKRLSDKLIDLGYGIRRTEKAFEIEGCPQKVIDLFSKRTDHIGRIAKEKGITDPEKLSELGARTRAKKQKGLSMAELKEAWRSQIAELGKDETEGEQPIRYAPDRTALKTSPDRCVNFAVDHAFERASVMAERRILETAYRQSLGDVSVTLDAVTENFNADGRIIRIQDRGRNVATTCEVLAEEKHMVDLARKGQGKLLPLYRDVPELTSEGQQAAAITHMLTTTDRLTLVRGAAGAGKTTMLKEAVALMEKAGKHVTMVAPSASASRDNLRKEGFLNAETVDKLLLSPDMQAQLKGQVLICDEAGLLGTKKATALLALAEKHDCRVIYVGDTRQHNSTERGDALRILNTVGSIKTAEISKIYRQRNIHYRAAVEDLSKGDVKTAFEKLDGIEFIKTVDPMNPHARLTDDYVAALKKGKTALVVSPTHKQGDEVTEAIREKLRKAGMIGKKEIKAARLVNLNLTEAEKSDWRNFREGQLVQFNQHVKGAKRGSTWAVVSAEENKVTVRNSQGQSLTMPHDKAKAFDLFNKTEIGLSKGDKVRVTHLKFDEQNRRMDNGLLLDVVSVSKNGGIVLRNPVGKSTYLLDKEFGHLAHAHVVTSHYSQGKTVQEIFISQPAATFPATDAKQFYVSVSRGRDAAHIYTDDKEALLDHASRLGDRQSALELVGGHDKHLEHVLQHQRQRDVKTAVTKKPKETISINYTIDRDYEPGL</sequence>
<protein>
    <submittedName>
        <fullName evidence="2">Relaxase domain-containing protein</fullName>
    </submittedName>
</protein>
<dbReference type="OrthoDB" id="1826980at2"/>
<keyword evidence="3" id="KW-1185">Reference proteome</keyword>
<dbReference type="RefSeq" id="WP_157301048.1">
    <property type="nucleotide sequence ID" value="NZ_BAAAZB010000002.1"/>
</dbReference>
<dbReference type="Pfam" id="PF08751">
    <property type="entry name" value="TrwC"/>
    <property type="match status" value="1"/>
</dbReference>